<feature type="compositionally biased region" description="Basic and acidic residues" evidence="6">
    <location>
        <begin position="753"/>
        <end position="765"/>
    </location>
</feature>
<feature type="compositionally biased region" description="Polar residues" evidence="6">
    <location>
        <begin position="424"/>
        <end position="439"/>
    </location>
</feature>
<sequence>MRIYSTKVVNQEDLSEPDRMADSRKEVVSSSRKMTTRQESSTSSSSMMQQQHQQQQQQQQQISSTTQSQSLKQQSQSTVVSTSSIQLKEKQETRNQIQSQTSITQSSKQQIQMQNQSVTQSSNQLTQQQQQQQKSITQKQQSISQNQIQNQTSLQQQQQQQLLLQQQQLQQQQLQLQNNNDEDQNGEEDLKVIGASHTPMDLAEENDLYFANLIKKEQILNCENYTLSDDVSVVESNATNHSSLIIHPDLLTGLTSPSSPPPSLVLAQSEAGSHVDIDQDDRFQEISSRSSSKSFEGSFSQDQSIEGDLDEQDLEDEEEEEDDFDEDEPNIDDARKKKKKVKKTESFSVIEVFDAKMRDLATKYEVNTQNHITGPPCELRACEKRVFEKVSVANLRRSFCDLTSQNQSDEEFVYHLVERPKSSFSKFENPAGNPNNRSTPENDEERANKAKNENAKSGTKICKGCDREVFVMEMIKAEKASWHKQCFRCVECKKTLSVDTYQSNLGQVYCKPHFKELFQPKVVLESPEEKLLQRIKKRPEVIIRENEPVELPPDVVRATVQPSTAELEDLSVDVRSKFELFEHYQESENTNKDRREPVIVKKSTTVLAKLAKYEGAMDGVGVPDAELNGGAPALVSDDEDDDNVASRKLQHLDEINIKLDDVKSKWESGMNSKKEEIHKHRQEELAKFRTRLCLGKNSQLKEMYEKAVESSENEVRRNSDLEQLDFKGKRDIKEMFEKGLVRQNDEDDEEENGRETAVDRDRDVFENGVAKNSRNLFQNLDKQLSTGGQTPPILPSGPKKIVLKNPKDIIGVNDQSEIVKSSDIIEDEIRTEDVGNKFRFFETYQENQESTKQKKTFRITPPREGQVKMDSPEREIYRDPNVVRSSDTEQVQIPASRTASKMLSVFKKMEETAAGSDEVDLSRPQRRPLKQFTPPRETRIERKNSSEEEEAEQSSEYETDEEYENGGANNEDQFLKEVGSLAKAKSLRAKFEKWEIEENNRNQQQTAKMEYMQMQQTQSETQSEQQTQEEMTYGSIESAKALRAKFEQPQQFDQNKLQRREVQVKRFVELQNSNGLNMEECVMCNKRVYAMEKLEVSSKIYHKNCFRCSQCKCLLRMDTFTQNQGVLFCTPHFKQLFKIKGNYDEGFGRETGKQIWAKKQLQKAAEGDSKEN</sequence>
<evidence type="ECO:0000256" key="2">
    <source>
        <dbReference type="ARBA" id="ARBA00022833"/>
    </source>
</evidence>
<keyword evidence="9" id="KW-1185">Reference proteome</keyword>
<keyword evidence="1 4" id="KW-0479">Metal-binding</keyword>
<feature type="compositionally biased region" description="Basic and acidic residues" evidence="6">
    <location>
        <begin position="273"/>
        <end position="284"/>
    </location>
</feature>
<feature type="coiled-coil region" evidence="5">
    <location>
        <begin position="155"/>
        <end position="184"/>
    </location>
</feature>
<dbReference type="OrthoDB" id="25654at2759"/>
<feature type="domain" description="LIM zinc-binding" evidence="7">
    <location>
        <begin position="460"/>
        <end position="520"/>
    </location>
</feature>
<evidence type="ECO:0000256" key="6">
    <source>
        <dbReference type="SAM" id="MobiDB-lite"/>
    </source>
</evidence>
<dbReference type="FunFam" id="2.10.110.10:FF:000002">
    <property type="entry name" value="LIM domain and actin-binding 1"/>
    <property type="match status" value="1"/>
</dbReference>
<proteinExistence type="predicted"/>
<evidence type="ECO:0000256" key="1">
    <source>
        <dbReference type="ARBA" id="ARBA00022723"/>
    </source>
</evidence>
<dbReference type="Pfam" id="PF00412">
    <property type="entry name" value="LIM"/>
    <property type="match status" value="2"/>
</dbReference>
<keyword evidence="3 4" id="KW-0440">LIM domain</keyword>
<feature type="compositionally biased region" description="Low complexity" evidence="6">
    <location>
        <begin position="37"/>
        <end position="86"/>
    </location>
</feature>
<feature type="region of interest" description="Disordered" evidence="6">
    <location>
        <begin position="253"/>
        <end position="338"/>
    </location>
</feature>
<dbReference type="InterPro" id="IPR001781">
    <property type="entry name" value="Znf_LIM"/>
</dbReference>
<organism evidence="8 9">
    <name type="scientific">Allacma fusca</name>
    <dbReference type="NCBI Taxonomy" id="39272"/>
    <lineage>
        <taxon>Eukaryota</taxon>
        <taxon>Metazoa</taxon>
        <taxon>Ecdysozoa</taxon>
        <taxon>Arthropoda</taxon>
        <taxon>Hexapoda</taxon>
        <taxon>Collembola</taxon>
        <taxon>Symphypleona</taxon>
        <taxon>Sminthuridae</taxon>
        <taxon>Allacma</taxon>
    </lineage>
</organism>
<protein>
    <recommendedName>
        <fullName evidence="7">LIM zinc-binding domain-containing protein</fullName>
    </recommendedName>
</protein>
<evidence type="ECO:0000259" key="7">
    <source>
        <dbReference type="PROSITE" id="PS50023"/>
    </source>
</evidence>
<reference evidence="8" key="1">
    <citation type="submission" date="2021-06" db="EMBL/GenBank/DDBJ databases">
        <authorList>
            <person name="Hodson N. C."/>
            <person name="Mongue J. A."/>
            <person name="Jaron S. K."/>
        </authorList>
    </citation>
    <scope>NUCLEOTIDE SEQUENCE</scope>
</reference>
<feature type="region of interest" description="Disordered" evidence="6">
    <location>
        <begin position="424"/>
        <end position="453"/>
    </location>
</feature>
<feature type="compositionally biased region" description="Low complexity" evidence="6">
    <location>
        <begin position="95"/>
        <end position="108"/>
    </location>
</feature>
<dbReference type="Proteomes" id="UP000708208">
    <property type="component" value="Unassembled WGS sequence"/>
</dbReference>
<comment type="caution">
    <text evidence="8">The sequence shown here is derived from an EMBL/GenBank/DDBJ whole genome shotgun (WGS) entry which is preliminary data.</text>
</comment>
<feature type="region of interest" description="Disordered" evidence="6">
    <location>
        <begin position="1"/>
        <end position="108"/>
    </location>
</feature>
<keyword evidence="2 4" id="KW-0862">Zinc</keyword>
<dbReference type="PROSITE" id="PS00478">
    <property type="entry name" value="LIM_DOMAIN_1"/>
    <property type="match status" value="2"/>
</dbReference>
<evidence type="ECO:0000313" key="8">
    <source>
        <dbReference type="EMBL" id="CAG7718967.1"/>
    </source>
</evidence>
<accession>A0A8J2NUJ6</accession>
<feature type="region of interest" description="Disordered" evidence="6">
    <location>
        <begin position="740"/>
        <end position="765"/>
    </location>
</feature>
<feature type="compositionally biased region" description="Basic and acidic residues" evidence="6">
    <location>
        <begin position="936"/>
        <end position="946"/>
    </location>
</feature>
<evidence type="ECO:0000313" key="9">
    <source>
        <dbReference type="Proteomes" id="UP000708208"/>
    </source>
</evidence>
<feature type="compositionally biased region" description="Acidic residues" evidence="6">
    <location>
        <begin position="305"/>
        <end position="331"/>
    </location>
</feature>
<evidence type="ECO:0000256" key="3">
    <source>
        <dbReference type="ARBA" id="ARBA00023038"/>
    </source>
</evidence>
<feature type="compositionally biased region" description="Low complexity" evidence="6">
    <location>
        <begin position="287"/>
        <end position="300"/>
    </location>
</feature>
<dbReference type="CDD" id="cd09358">
    <property type="entry name" value="LIM_Mical_like"/>
    <property type="match status" value="1"/>
</dbReference>
<evidence type="ECO:0000256" key="5">
    <source>
        <dbReference type="SAM" id="Coils"/>
    </source>
</evidence>
<dbReference type="SMART" id="SM00132">
    <property type="entry name" value="LIM"/>
    <property type="match status" value="2"/>
</dbReference>
<name>A0A8J2NUJ6_9HEXA</name>
<dbReference type="GO" id="GO:0046872">
    <property type="term" value="F:metal ion binding"/>
    <property type="evidence" value="ECO:0007669"/>
    <property type="project" value="UniProtKB-KW"/>
</dbReference>
<feature type="domain" description="LIM zinc-binding" evidence="7">
    <location>
        <begin position="1079"/>
        <end position="1139"/>
    </location>
</feature>
<feature type="region of interest" description="Disordered" evidence="6">
    <location>
        <begin position="912"/>
        <end position="968"/>
    </location>
</feature>
<dbReference type="EMBL" id="CAJVCH010057559">
    <property type="protein sequence ID" value="CAG7718967.1"/>
    <property type="molecule type" value="Genomic_DNA"/>
</dbReference>
<gene>
    <name evidence="8" type="ORF">AFUS01_LOCUS8320</name>
</gene>
<feature type="compositionally biased region" description="Acidic residues" evidence="6">
    <location>
        <begin position="947"/>
        <end position="964"/>
    </location>
</feature>
<dbReference type="PANTHER" id="PTHR24206">
    <property type="entry name" value="OS06G0237300 PROTEIN"/>
    <property type="match status" value="1"/>
</dbReference>
<dbReference type="PROSITE" id="PS50023">
    <property type="entry name" value="LIM_DOMAIN_2"/>
    <property type="match status" value="2"/>
</dbReference>
<keyword evidence="5" id="KW-0175">Coiled coil</keyword>
<dbReference type="AlphaFoldDB" id="A0A8J2NUJ6"/>
<feature type="compositionally biased region" description="Basic and acidic residues" evidence="6">
    <location>
        <begin position="16"/>
        <end position="27"/>
    </location>
</feature>
<evidence type="ECO:0000256" key="4">
    <source>
        <dbReference type="PROSITE-ProRule" id="PRU00125"/>
    </source>
</evidence>